<dbReference type="OrthoDB" id="3721183at2"/>
<evidence type="ECO:0000313" key="1">
    <source>
        <dbReference type="EMBL" id="AYF98061.1"/>
    </source>
</evidence>
<dbReference type="GO" id="GO:0016491">
    <property type="term" value="F:oxidoreductase activity"/>
    <property type="evidence" value="ECO:0007669"/>
    <property type="project" value="InterPro"/>
</dbReference>
<organism evidence="1 2">
    <name type="scientific">Protaetiibacter intestinalis</name>
    <dbReference type="NCBI Taxonomy" id="2419774"/>
    <lineage>
        <taxon>Bacteria</taxon>
        <taxon>Bacillati</taxon>
        <taxon>Actinomycetota</taxon>
        <taxon>Actinomycetes</taxon>
        <taxon>Micrococcales</taxon>
        <taxon>Microbacteriaceae</taxon>
        <taxon>Protaetiibacter</taxon>
    </lineage>
</organism>
<dbReference type="KEGG" id="lyd:D7I47_07205"/>
<accession>A0A387B8A7</accession>
<dbReference type="Gene3D" id="1.10.620.20">
    <property type="entry name" value="Ribonucleotide Reductase, subunit A"/>
    <property type="match status" value="1"/>
</dbReference>
<dbReference type="RefSeq" id="WP_120762409.1">
    <property type="nucleotide sequence ID" value="NZ_CP032630.1"/>
</dbReference>
<reference evidence="2" key="1">
    <citation type="submission" date="2018-09" db="EMBL/GenBank/DDBJ databases">
        <title>Genome sequencing of strain 2DFWR-13.</title>
        <authorList>
            <person name="Heo J."/>
            <person name="Kim S.-J."/>
            <person name="Kwon S.-W."/>
        </authorList>
    </citation>
    <scope>NUCLEOTIDE SEQUENCE [LARGE SCALE GENOMIC DNA]</scope>
    <source>
        <strain evidence="2">2DFWR-13</strain>
    </source>
</reference>
<gene>
    <name evidence="1" type="ORF">D7I47_07205</name>
</gene>
<evidence type="ECO:0000313" key="2">
    <source>
        <dbReference type="Proteomes" id="UP000278886"/>
    </source>
</evidence>
<sequence length="261" mass="28136">MTEPFDVREFAATARGSHRAEIDGDEIAREGLAPDVVRLIRVLRDLERGTLERMRNLLVTATHKDARVTAFLATWAFEKYWIADALDTVLAAVGVETTPLSGPLRRTSSERAERRGPIRRAIAGNIAGADIVAGHVSTGLVDELISEVAYRRLGEAASVLSSIATTLLAVKDRHVRFLAEEAEHKLAASRRAVRLAKKAIAQAAWPIGATEIPAADRSFFEAFVFGDAEGRDATARIGERLAALPGLGAAEGRTVVARLVP</sequence>
<dbReference type="EMBL" id="CP032630">
    <property type="protein sequence ID" value="AYF98061.1"/>
    <property type="molecule type" value="Genomic_DNA"/>
</dbReference>
<protein>
    <submittedName>
        <fullName evidence="1">Uncharacterized protein</fullName>
    </submittedName>
</protein>
<keyword evidence="2" id="KW-1185">Reference proteome</keyword>
<dbReference type="AlphaFoldDB" id="A0A387B8A7"/>
<dbReference type="InterPro" id="IPR012348">
    <property type="entry name" value="RNR-like"/>
</dbReference>
<proteinExistence type="predicted"/>
<dbReference type="Proteomes" id="UP000278886">
    <property type="component" value="Chromosome"/>
</dbReference>
<name>A0A387B8A7_9MICO</name>